<dbReference type="PANTHER" id="PTHR11358:SF26">
    <property type="entry name" value="GUANIDINO ACID HYDROLASE, MITOCHONDRIAL"/>
    <property type="match status" value="1"/>
</dbReference>
<dbReference type="Pfam" id="PF00491">
    <property type="entry name" value="Arginase"/>
    <property type="match status" value="1"/>
</dbReference>
<dbReference type="RefSeq" id="WP_342159944.1">
    <property type="nucleotide sequence ID" value="NZ_JBCDNA010000002.1"/>
</dbReference>
<evidence type="ECO:0000256" key="3">
    <source>
        <dbReference type="PROSITE-ProRule" id="PRU00742"/>
    </source>
</evidence>
<keyword evidence="5" id="KW-1185">Reference proteome</keyword>
<dbReference type="Gene3D" id="3.40.800.10">
    <property type="entry name" value="Ureohydrolase domain"/>
    <property type="match status" value="1"/>
</dbReference>
<keyword evidence="2" id="KW-0378">Hydrolase</keyword>
<evidence type="ECO:0000313" key="5">
    <source>
        <dbReference type="Proteomes" id="UP001474120"/>
    </source>
</evidence>
<comment type="caution">
    <text evidence="4">The sequence shown here is derived from an EMBL/GenBank/DDBJ whole genome shotgun (WGS) entry which is preliminary data.</text>
</comment>
<name>A0ABU9L0H7_9FLAO</name>
<dbReference type="PANTHER" id="PTHR11358">
    <property type="entry name" value="ARGINASE/AGMATINASE"/>
    <property type="match status" value="1"/>
</dbReference>
<evidence type="ECO:0000256" key="2">
    <source>
        <dbReference type="ARBA" id="ARBA00022801"/>
    </source>
</evidence>
<dbReference type="SUPFAM" id="SSF52768">
    <property type="entry name" value="Arginase/deacetylase"/>
    <property type="match status" value="1"/>
</dbReference>
<sequence>MSLELLLPVEENAVAHTALQSDLTLGRKIKIHTKKEGLPNLEHVQIAMIGISEARGAVDNIGAGKGLDIIRKYLYQMFPGNWNLQIADLGNVPLGNETGDTYFLVQEILGELLEQKITPVIIGGSQDITYANYRAYDRLYKPVNIVSVDNRFDIGEMDPKLNSRNYLHYIVMDKPNNLFNYSNIGFQTFFNSQEEIDLMDKMFFEAYRLGEVTHDLSSVEPILRDADIVSIDLGAVRMSDAPANSNSVPNGFFGDQICAIARYAGISSKVSSFGLYEYNSKFDQRENTAHLMAQMIWYFMEGYNLRIEEYPFESVENYKKYIVLVENETINFFKSNKSERWWMEINFSHNNMDKSSLVPCTYQDYLTANNQIIPERWLKTFRKLN</sequence>
<comment type="similarity">
    <text evidence="3">Belongs to the arginase family.</text>
</comment>
<dbReference type="InterPro" id="IPR023696">
    <property type="entry name" value="Ureohydrolase_dom_sf"/>
</dbReference>
<dbReference type="InterPro" id="IPR006035">
    <property type="entry name" value="Ureohydrolase"/>
</dbReference>
<reference evidence="4 5" key="1">
    <citation type="submission" date="2024-04" db="EMBL/GenBank/DDBJ databases">
        <title>whole genome sequencing of Lutimonas vermicola strain IMCC1616.</title>
        <authorList>
            <person name="Bae S.S."/>
        </authorList>
    </citation>
    <scope>NUCLEOTIDE SEQUENCE [LARGE SCALE GENOMIC DNA]</scope>
    <source>
        <strain evidence="4 5">IMCC1616</strain>
    </source>
</reference>
<dbReference type="Proteomes" id="UP001474120">
    <property type="component" value="Unassembled WGS sequence"/>
</dbReference>
<accession>A0ABU9L0H7</accession>
<evidence type="ECO:0000313" key="4">
    <source>
        <dbReference type="EMBL" id="MEL4455944.1"/>
    </source>
</evidence>
<organism evidence="4 5">
    <name type="scientific">Lutimonas vermicola</name>
    <dbReference type="NCBI Taxonomy" id="414288"/>
    <lineage>
        <taxon>Bacteria</taxon>
        <taxon>Pseudomonadati</taxon>
        <taxon>Bacteroidota</taxon>
        <taxon>Flavobacteriia</taxon>
        <taxon>Flavobacteriales</taxon>
        <taxon>Flavobacteriaceae</taxon>
        <taxon>Lutimonas</taxon>
    </lineage>
</organism>
<dbReference type="EMBL" id="JBCDNA010000002">
    <property type="protein sequence ID" value="MEL4455944.1"/>
    <property type="molecule type" value="Genomic_DNA"/>
</dbReference>
<dbReference type="CDD" id="cd09988">
    <property type="entry name" value="Formimidoylglutamase"/>
    <property type="match status" value="1"/>
</dbReference>
<keyword evidence="1" id="KW-0479">Metal-binding</keyword>
<evidence type="ECO:0000256" key="1">
    <source>
        <dbReference type="ARBA" id="ARBA00022723"/>
    </source>
</evidence>
<gene>
    <name evidence="4" type="ORF">AABB81_08550</name>
</gene>
<dbReference type="PROSITE" id="PS51409">
    <property type="entry name" value="ARGINASE_2"/>
    <property type="match status" value="1"/>
</dbReference>
<protein>
    <submittedName>
        <fullName evidence="4">Formimidoylglutamase</fullName>
    </submittedName>
</protein>
<proteinExistence type="inferred from homology"/>